<dbReference type="RefSeq" id="WP_089311736.1">
    <property type="nucleotide sequence ID" value="NZ_FZNP01000004.1"/>
</dbReference>
<dbReference type="InterPro" id="IPR050564">
    <property type="entry name" value="F420-G6PD/mer"/>
</dbReference>
<evidence type="ECO:0000313" key="2">
    <source>
        <dbReference type="EMBL" id="SNR55205.1"/>
    </source>
</evidence>
<name>A0A238X830_9ACTN</name>
<evidence type="ECO:0000313" key="3">
    <source>
        <dbReference type="Proteomes" id="UP000198420"/>
    </source>
</evidence>
<dbReference type="PANTHER" id="PTHR43244:SF2">
    <property type="entry name" value="CONSERVED HYPOTHETICAL ALANINE AND PROLINE-RICH PROTEIN"/>
    <property type="match status" value="1"/>
</dbReference>
<dbReference type="GO" id="GO:0004497">
    <property type="term" value="F:monooxygenase activity"/>
    <property type="evidence" value="ECO:0007669"/>
    <property type="project" value="UniProtKB-KW"/>
</dbReference>
<dbReference type="PANTHER" id="PTHR43244">
    <property type="match status" value="1"/>
</dbReference>
<feature type="domain" description="Luciferase-like" evidence="1">
    <location>
        <begin position="5"/>
        <end position="248"/>
    </location>
</feature>
<dbReference type="OrthoDB" id="3532562at2"/>
<keyword evidence="2" id="KW-0503">Monooxygenase</keyword>
<gene>
    <name evidence="2" type="ORF">SAMN06265355_10476</name>
</gene>
<dbReference type="GO" id="GO:0016705">
    <property type="term" value="F:oxidoreductase activity, acting on paired donors, with incorporation or reduction of molecular oxygen"/>
    <property type="evidence" value="ECO:0007669"/>
    <property type="project" value="InterPro"/>
</dbReference>
<protein>
    <submittedName>
        <fullName evidence="2">Flavin-dependent oxidoreductase, luciferase family (Includes alkanesulfonate monooxygenase SsuD and methylene tetrahydromethanopterin reductase)</fullName>
    </submittedName>
</protein>
<evidence type="ECO:0000259" key="1">
    <source>
        <dbReference type="Pfam" id="PF00296"/>
    </source>
</evidence>
<dbReference type="Gene3D" id="3.20.20.30">
    <property type="entry name" value="Luciferase-like domain"/>
    <property type="match status" value="1"/>
</dbReference>
<keyword evidence="2" id="KW-0560">Oxidoreductase</keyword>
<reference evidence="3" key="1">
    <citation type="submission" date="2017-06" db="EMBL/GenBank/DDBJ databases">
        <authorList>
            <person name="Varghese N."/>
            <person name="Submissions S."/>
        </authorList>
    </citation>
    <scope>NUCLEOTIDE SEQUENCE [LARGE SCALE GENOMIC DNA]</scope>
    <source>
        <strain evidence="3">DSM 44485</strain>
    </source>
</reference>
<keyword evidence="3" id="KW-1185">Reference proteome</keyword>
<dbReference type="AlphaFoldDB" id="A0A238X830"/>
<sequence>MAEVKIGYLLPTRDRAAGDDDDLAGLIEHARHADALGFDSVWTGDSPLTRPRADPLLLMSAVTVAAPRLTLGTAMMLPALRHPILMAHQLATLDRLAGGRLIVGMGAGFPTHGTEAQFDAIGVPFRTRFSRLEESIEVMRRLWSGKGVSFTGRHFDFREVTIAPSPARPGGPPIWLAGSGESSLRRVAHLGDGWLPYPPDVADYARERAAVHGLAPRPVTAALYATVCLDDDPQRARKLLRKSIERYYNAPLEMVEKIQAMFAGPPAGAATWLNRYIGAGARHLVIRLAADDHHAALERFAAHVVPLLDV</sequence>
<dbReference type="EMBL" id="FZNP01000004">
    <property type="protein sequence ID" value="SNR55205.1"/>
    <property type="molecule type" value="Genomic_DNA"/>
</dbReference>
<accession>A0A238X830</accession>
<dbReference type="Proteomes" id="UP000198420">
    <property type="component" value="Unassembled WGS sequence"/>
</dbReference>
<organism evidence="2 3">
    <name type="scientific">Actinomadura mexicana</name>
    <dbReference type="NCBI Taxonomy" id="134959"/>
    <lineage>
        <taxon>Bacteria</taxon>
        <taxon>Bacillati</taxon>
        <taxon>Actinomycetota</taxon>
        <taxon>Actinomycetes</taxon>
        <taxon>Streptosporangiales</taxon>
        <taxon>Thermomonosporaceae</taxon>
        <taxon>Actinomadura</taxon>
    </lineage>
</organism>
<dbReference type="InterPro" id="IPR011251">
    <property type="entry name" value="Luciferase-like_dom"/>
</dbReference>
<dbReference type="InterPro" id="IPR036661">
    <property type="entry name" value="Luciferase-like_sf"/>
</dbReference>
<proteinExistence type="predicted"/>
<dbReference type="Pfam" id="PF00296">
    <property type="entry name" value="Bac_luciferase"/>
    <property type="match status" value="1"/>
</dbReference>
<dbReference type="SUPFAM" id="SSF51679">
    <property type="entry name" value="Bacterial luciferase-like"/>
    <property type="match status" value="1"/>
</dbReference>